<dbReference type="GO" id="GO:0042777">
    <property type="term" value="P:proton motive force-driven plasma membrane ATP synthesis"/>
    <property type="evidence" value="ECO:0007669"/>
    <property type="project" value="TreeGrafter"/>
</dbReference>
<accession>A0A932A716</accession>
<evidence type="ECO:0000256" key="3">
    <source>
        <dbReference type="ARBA" id="ARBA00022448"/>
    </source>
</evidence>
<dbReference type="GO" id="GO:0005886">
    <property type="term" value="C:plasma membrane"/>
    <property type="evidence" value="ECO:0007669"/>
    <property type="project" value="UniProtKB-SubCell"/>
</dbReference>
<comment type="subcellular location">
    <subcellularLocation>
        <location evidence="11 12">Cell membrane</location>
        <topology evidence="11 12">Multi-pass membrane protein</topology>
    </subcellularLocation>
    <subcellularLocation>
        <location evidence="1">Membrane</location>
        <topology evidence="1">Multi-pass membrane protein</topology>
    </subcellularLocation>
</comment>
<comment type="similarity">
    <text evidence="2 11 12">Belongs to the ATPase A chain family.</text>
</comment>
<evidence type="ECO:0000256" key="1">
    <source>
        <dbReference type="ARBA" id="ARBA00004141"/>
    </source>
</evidence>
<evidence type="ECO:0000256" key="12">
    <source>
        <dbReference type="RuleBase" id="RU000483"/>
    </source>
</evidence>
<keyword evidence="9 11" id="KW-0472">Membrane</keyword>
<feature type="transmembrane region" description="Helical" evidence="11">
    <location>
        <begin position="163"/>
        <end position="181"/>
    </location>
</feature>
<dbReference type="PROSITE" id="PS00449">
    <property type="entry name" value="ATPASE_A"/>
    <property type="match status" value="1"/>
</dbReference>
<name>A0A932A716_9BACT</name>
<evidence type="ECO:0000256" key="6">
    <source>
        <dbReference type="ARBA" id="ARBA00022781"/>
    </source>
</evidence>
<keyword evidence="10 11" id="KW-0066">ATP synthesis</keyword>
<organism evidence="13 14">
    <name type="scientific">Candidatus Korobacter versatilis</name>
    <dbReference type="NCBI Taxonomy" id="658062"/>
    <lineage>
        <taxon>Bacteria</taxon>
        <taxon>Pseudomonadati</taxon>
        <taxon>Acidobacteriota</taxon>
        <taxon>Terriglobia</taxon>
        <taxon>Terriglobales</taxon>
        <taxon>Candidatus Korobacteraceae</taxon>
        <taxon>Candidatus Korobacter</taxon>
    </lineage>
</organism>
<dbReference type="Gene3D" id="1.20.120.220">
    <property type="entry name" value="ATP synthase, F0 complex, subunit A"/>
    <property type="match status" value="1"/>
</dbReference>
<comment type="function">
    <text evidence="11 12">Key component of the proton channel; it plays a direct role in the translocation of protons across the membrane.</text>
</comment>
<dbReference type="CDD" id="cd00310">
    <property type="entry name" value="ATP-synt_Fo_a_6"/>
    <property type="match status" value="1"/>
</dbReference>
<keyword evidence="4 11" id="KW-0138">CF(0)</keyword>
<dbReference type="PANTHER" id="PTHR42823:SF3">
    <property type="entry name" value="ATP SYNTHASE SUBUNIT A, CHLOROPLASTIC"/>
    <property type="match status" value="1"/>
</dbReference>
<dbReference type="NCBIfam" id="TIGR01131">
    <property type="entry name" value="ATP_synt_6_or_A"/>
    <property type="match status" value="1"/>
</dbReference>
<evidence type="ECO:0000313" key="13">
    <source>
        <dbReference type="EMBL" id="MBI2677747.1"/>
    </source>
</evidence>
<keyword evidence="5 11" id="KW-0812">Transmembrane</keyword>
<keyword evidence="11" id="KW-1003">Cell membrane</keyword>
<feature type="transmembrane region" description="Helical" evidence="11">
    <location>
        <begin position="103"/>
        <end position="127"/>
    </location>
</feature>
<keyword evidence="7 11" id="KW-1133">Transmembrane helix</keyword>
<sequence>MPLVVLASATQLPFTGFLNRILGAPVTALLTALGIHPHDPAAPINNFVAMQILVVLFLTAVFIFVRSRLSVESPGGTQHVFEGIYGFVDELGHSLIGHGHESFTGFLTALGMFILTSNLIGLVPGFVSPTASPAVPLGCALVTWSFYHYQGIKHQGWHYVKQFTGPVMGIAPLMIVIEVVSHLARLLSLTVRLFANIFAGDMVTLAFFSLIPIGVPIVFLALHIGVSLIQTYIFVLLSAVYLGGALSEEH</sequence>
<dbReference type="SUPFAM" id="SSF81336">
    <property type="entry name" value="F1F0 ATP synthase subunit A"/>
    <property type="match status" value="1"/>
</dbReference>
<dbReference type="GO" id="GO:0045259">
    <property type="term" value="C:proton-transporting ATP synthase complex"/>
    <property type="evidence" value="ECO:0007669"/>
    <property type="project" value="UniProtKB-KW"/>
</dbReference>
<evidence type="ECO:0000256" key="10">
    <source>
        <dbReference type="ARBA" id="ARBA00023310"/>
    </source>
</evidence>
<evidence type="ECO:0000313" key="14">
    <source>
        <dbReference type="Proteomes" id="UP000779809"/>
    </source>
</evidence>
<evidence type="ECO:0000256" key="8">
    <source>
        <dbReference type="ARBA" id="ARBA00023065"/>
    </source>
</evidence>
<dbReference type="AlphaFoldDB" id="A0A932A716"/>
<evidence type="ECO:0000256" key="9">
    <source>
        <dbReference type="ARBA" id="ARBA00023136"/>
    </source>
</evidence>
<evidence type="ECO:0000256" key="11">
    <source>
        <dbReference type="HAMAP-Rule" id="MF_01393"/>
    </source>
</evidence>
<dbReference type="InterPro" id="IPR000568">
    <property type="entry name" value="ATP_synth_F0_asu"/>
</dbReference>
<comment type="caution">
    <text evidence="13">The sequence shown here is derived from an EMBL/GenBank/DDBJ whole genome shotgun (WGS) entry which is preliminary data.</text>
</comment>
<dbReference type="InterPro" id="IPR023011">
    <property type="entry name" value="ATP_synth_F0_asu_AS"/>
</dbReference>
<dbReference type="PANTHER" id="PTHR42823">
    <property type="entry name" value="ATP SYNTHASE SUBUNIT A, CHLOROPLASTIC"/>
    <property type="match status" value="1"/>
</dbReference>
<keyword evidence="3 11" id="KW-0813">Transport</keyword>
<evidence type="ECO:0000256" key="7">
    <source>
        <dbReference type="ARBA" id="ARBA00022989"/>
    </source>
</evidence>
<feature type="transmembrane region" description="Helical" evidence="11">
    <location>
        <begin position="217"/>
        <end position="242"/>
    </location>
</feature>
<protein>
    <recommendedName>
        <fullName evidence="11 12">ATP synthase subunit a</fullName>
    </recommendedName>
    <alternativeName>
        <fullName evidence="11">ATP synthase F0 sector subunit a</fullName>
    </alternativeName>
    <alternativeName>
        <fullName evidence="11">F-ATPase subunit 6</fullName>
    </alternativeName>
</protein>
<dbReference type="Pfam" id="PF00119">
    <property type="entry name" value="ATP-synt_A"/>
    <property type="match status" value="1"/>
</dbReference>
<evidence type="ECO:0000256" key="5">
    <source>
        <dbReference type="ARBA" id="ARBA00022692"/>
    </source>
</evidence>
<reference evidence="13" key="1">
    <citation type="submission" date="2020-07" db="EMBL/GenBank/DDBJ databases">
        <title>Huge and variable diversity of episymbiotic CPR bacteria and DPANN archaea in groundwater ecosystems.</title>
        <authorList>
            <person name="He C.Y."/>
            <person name="Keren R."/>
            <person name="Whittaker M."/>
            <person name="Farag I.F."/>
            <person name="Doudna J."/>
            <person name="Cate J.H.D."/>
            <person name="Banfield J.F."/>
        </authorList>
    </citation>
    <scope>NUCLEOTIDE SEQUENCE</scope>
    <source>
        <strain evidence="13">NC_groundwater_580_Pr5_B-0.1um_64_19</strain>
    </source>
</reference>
<dbReference type="GO" id="GO:0046933">
    <property type="term" value="F:proton-transporting ATP synthase activity, rotational mechanism"/>
    <property type="evidence" value="ECO:0007669"/>
    <property type="project" value="UniProtKB-UniRule"/>
</dbReference>
<dbReference type="HAMAP" id="MF_01393">
    <property type="entry name" value="ATP_synth_a_bact"/>
    <property type="match status" value="1"/>
</dbReference>
<dbReference type="Proteomes" id="UP000779809">
    <property type="component" value="Unassembled WGS sequence"/>
</dbReference>
<gene>
    <name evidence="11 13" type="primary">atpB</name>
    <name evidence="13" type="ORF">HYX28_03095</name>
</gene>
<evidence type="ECO:0000256" key="2">
    <source>
        <dbReference type="ARBA" id="ARBA00006810"/>
    </source>
</evidence>
<feature type="transmembrane region" description="Helical" evidence="11">
    <location>
        <begin position="47"/>
        <end position="65"/>
    </location>
</feature>
<keyword evidence="8 11" id="KW-0406">Ion transport</keyword>
<dbReference type="InterPro" id="IPR035908">
    <property type="entry name" value="F0_ATP_A_sf"/>
</dbReference>
<proteinExistence type="inferred from homology"/>
<dbReference type="InterPro" id="IPR045082">
    <property type="entry name" value="ATP_syn_F0_a_bact/chloroplast"/>
</dbReference>
<evidence type="ECO:0000256" key="4">
    <source>
        <dbReference type="ARBA" id="ARBA00022547"/>
    </source>
</evidence>
<dbReference type="EMBL" id="JACPNR010000004">
    <property type="protein sequence ID" value="MBI2677747.1"/>
    <property type="molecule type" value="Genomic_DNA"/>
</dbReference>
<dbReference type="PRINTS" id="PR00123">
    <property type="entry name" value="ATPASEA"/>
</dbReference>
<keyword evidence="6 11" id="KW-0375">Hydrogen ion transport</keyword>